<evidence type="ECO:0000256" key="5">
    <source>
        <dbReference type="ARBA" id="ARBA00023136"/>
    </source>
</evidence>
<dbReference type="InterPro" id="IPR051611">
    <property type="entry name" value="ECF_transporter_component"/>
</dbReference>
<name>A0A6V8LQ19_9BACT</name>
<comment type="caution">
    <text evidence="6">The sequence shown here is derived from an EMBL/GenBank/DDBJ whole genome shotgun (WGS) entry which is preliminary data.</text>
</comment>
<keyword evidence="5" id="KW-0472">Membrane</keyword>
<gene>
    <name evidence="6" type="primary">ecfT</name>
    <name evidence="6" type="ORF">NNJEOMEG_02489</name>
</gene>
<protein>
    <submittedName>
        <fullName evidence="6">Energy-coupling factor transporter transmembrane protein EcfT</fullName>
    </submittedName>
</protein>
<reference evidence="6 7" key="1">
    <citation type="submission" date="2020-04" db="EMBL/GenBank/DDBJ databases">
        <authorList>
            <consortium name="Desulfovibrio sp. FSS-1 genome sequencing consortium"/>
            <person name="Shimoshige H."/>
            <person name="Kobayashi H."/>
            <person name="Maekawa T."/>
        </authorList>
    </citation>
    <scope>NUCLEOTIDE SEQUENCE [LARGE SCALE GENOMIC DNA]</scope>
    <source>
        <strain evidence="6 7">SIID29052-01</strain>
    </source>
</reference>
<evidence type="ECO:0000256" key="4">
    <source>
        <dbReference type="ARBA" id="ARBA00022989"/>
    </source>
</evidence>
<dbReference type="RefSeq" id="WP_173084909.1">
    <property type="nucleotide sequence ID" value="NZ_BLTE01000011.1"/>
</dbReference>
<dbReference type="InterPro" id="IPR003339">
    <property type="entry name" value="ABC/ECF_trnsptr_transmembrane"/>
</dbReference>
<organism evidence="6 7">
    <name type="scientific">Fundidesulfovibrio magnetotacticus</name>
    <dbReference type="NCBI Taxonomy" id="2730080"/>
    <lineage>
        <taxon>Bacteria</taxon>
        <taxon>Pseudomonadati</taxon>
        <taxon>Thermodesulfobacteriota</taxon>
        <taxon>Desulfovibrionia</taxon>
        <taxon>Desulfovibrionales</taxon>
        <taxon>Desulfovibrionaceae</taxon>
        <taxon>Fundidesulfovibrio</taxon>
    </lineage>
</organism>
<dbReference type="Pfam" id="PF02361">
    <property type="entry name" value="CbiQ"/>
    <property type="match status" value="1"/>
</dbReference>
<comment type="subcellular location">
    <subcellularLocation>
        <location evidence="1">Membrane</location>
        <topology evidence="1">Multi-pass membrane protein</topology>
    </subcellularLocation>
</comment>
<accession>A0A6V8LQ19</accession>
<evidence type="ECO:0000313" key="7">
    <source>
        <dbReference type="Proteomes" id="UP000494245"/>
    </source>
</evidence>
<dbReference type="PANTHER" id="PTHR34857:SF2">
    <property type="entry name" value="SLL0384 PROTEIN"/>
    <property type="match status" value="1"/>
</dbReference>
<evidence type="ECO:0000256" key="2">
    <source>
        <dbReference type="ARBA" id="ARBA00022475"/>
    </source>
</evidence>
<reference evidence="6 7" key="2">
    <citation type="submission" date="2020-05" db="EMBL/GenBank/DDBJ databases">
        <title>Draft genome sequence of Desulfovibrio sp. strainFSS-1.</title>
        <authorList>
            <person name="Shimoshige H."/>
            <person name="Kobayashi H."/>
            <person name="Maekawa T."/>
        </authorList>
    </citation>
    <scope>NUCLEOTIDE SEQUENCE [LARGE SCALE GENOMIC DNA]</scope>
    <source>
        <strain evidence="6 7">SIID29052-01</strain>
    </source>
</reference>
<keyword evidence="3 6" id="KW-0812">Transmembrane</keyword>
<evidence type="ECO:0000256" key="3">
    <source>
        <dbReference type="ARBA" id="ARBA00022692"/>
    </source>
</evidence>
<keyword evidence="7" id="KW-1185">Reference proteome</keyword>
<dbReference type="GO" id="GO:0005886">
    <property type="term" value="C:plasma membrane"/>
    <property type="evidence" value="ECO:0007669"/>
    <property type="project" value="UniProtKB-ARBA"/>
</dbReference>
<dbReference type="Proteomes" id="UP000494245">
    <property type="component" value="Unassembled WGS sequence"/>
</dbReference>
<keyword evidence="4" id="KW-1133">Transmembrane helix</keyword>
<sequence>MTGLDARVRLAGCLALSVAVAVCRGWPAAWLGLALGAASLSLGPRGFAPFVRRLCFVNVFFLGVAATAPLSVPGEALFHVGPLAFSREGLMAGLHMALKGNAVFLIFRGLAAPVPPERLGQALSGLGVPDRLCLVLALCTRYLGLMRLEWERLFTAARLRGFDPSATLRAWKIYALMLALLLMRALDRARCVHQAMLCRGFDGRFRGLDPKPLGAADLALCLACLAGTAGVAFLEYA</sequence>
<evidence type="ECO:0000313" key="6">
    <source>
        <dbReference type="EMBL" id="GFK94642.1"/>
    </source>
</evidence>
<dbReference type="CDD" id="cd16914">
    <property type="entry name" value="EcfT"/>
    <property type="match status" value="1"/>
</dbReference>
<proteinExistence type="predicted"/>
<keyword evidence="2" id="KW-1003">Cell membrane</keyword>
<dbReference type="PANTHER" id="PTHR34857">
    <property type="entry name" value="SLL0384 PROTEIN"/>
    <property type="match status" value="1"/>
</dbReference>
<evidence type="ECO:0000256" key="1">
    <source>
        <dbReference type="ARBA" id="ARBA00004141"/>
    </source>
</evidence>
<dbReference type="AlphaFoldDB" id="A0A6V8LQ19"/>
<dbReference type="EMBL" id="BLTE01000011">
    <property type="protein sequence ID" value="GFK94642.1"/>
    <property type="molecule type" value="Genomic_DNA"/>
</dbReference>